<dbReference type="EMBL" id="RQTK01000943">
    <property type="protein sequence ID" value="RUS73379.1"/>
    <property type="molecule type" value="Genomic_DNA"/>
</dbReference>
<accession>A0A3S0ZR63</accession>
<proteinExistence type="predicted"/>
<dbReference type="AlphaFoldDB" id="A0A3S0ZR63"/>
<dbReference type="OrthoDB" id="6214972at2759"/>
<keyword evidence="2" id="KW-1185">Reference proteome</keyword>
<protein>
    <submittedName>
        <fullName evidence="1">Uncharacterized protein</fullName>
    </submittedName>
</protein>
<feature type="non-terminal residue" evidence="1">
    <location>
        <position position="1"/>
    </location>
</feature>
<gene>
    <name evidence="1" type="ORF">EGW08_018857</name>
</gene>
<evidence type="ECO:0000313" key="1">
    <source>
        <dbReference type="EMBL" id="RUS73379.1"/>
    </source>
</evidence>
<organism evidence="1 2">
    <name type="scientific">Elysia chlorotica</name>
    <name type="common">Eastern emerald elysia</name>
    <name type="synonym">Sea slug</name>
    <dbReference type="NCBI Taxonomy" id="188477"/>
    <lineage>
        <taxon>Eukaryota</taxon>
        <taxon>Metazoa</taxon>
        <taxon>Spiralia</taxon>
        <taxon>Lophotrochozoa</taxon>
        <taxon>Mollusca</taxon>
        <taxon>Gastropoda</taxon>
        <taxon>Heterobranchia</taxon>
        <taxon>Euthyneura</taxon>
        <taxon>Panpulmonata</taxon>
        <taxon>Sacoglossa</taxon>
        <taxon>Placobranchoidea</taxon>
        <taxon>Plakobranchidae</taxon>
        <taxon>Elysia</taxon>
    </lineage>
</organism>
<evidence type="ECO:0000313" key="2">
    <source>
        <dbReference type="Proteomes" id="UP000271974"/>
    </source>
</evidence>
<reference evidence="1 2" key="1">
    <citation type="submission" date="2019-01" db="EMBL/GenBank/DDBJ databases">
        <title>A draft genome assembly of the solar-powered sea slug Elysia chlorotica.</title>
        <authorList>
            <person name="Cai H."/>
            <person name="Li Q."/>
            <person name="Fang X."/>
            <person name="Li J."/>
            <person name="Curtis N.E."/>
            <person name="Altenburger A."/>
            <person name="Shibata T."/>
            <person name="Feng M."/>
            <person name="Maeda T."/>
            <person name="Schwartz J.A."/>
            <person name="Shigenobu S."/>
            <person name="Lundholm N."/>
            <person name="Nishiyama T."/>
            <person name="Yang H."/>
            <person name="Hasebe M."/>
            <person name="Li S."/>
            <person name="Pierce S.K."/>
            <person name="Wang J."/>
        </authorList>
    </citation>
    <scope>NUCLEOTIDE SEQUENCE [LARGE SCALE GENOMIC DNA]</scope>
    <source>
        <strain evidence="1">EC2010</strain>
        <tissue evidence="1">Whole organism of an adult</tissue>
    </source>
</reference>
<comment type="caution">
    <text evidence="1">The sequence shown here is derived from an EMBL/GenBank/DDBJ whole genome shotgun (WGS) entry which is preliminary data.</text>
</comment>
<sequence length="437" mass="50743">KKDRRAGSGIKLPARLSKLQRFCRPHDHTTARTWKKQSSPQKWSHHPHAYPYGYKMYPKHALSLLWVLGLHMALIPRGFSPYAAAVSVFTGASYSEPEAEARDVARPSDLQENTPRLVRQSSGQVNDGFNSLYGNIVTEREIREPRLRFAKKEPRLRFVKKDGYGDSMIMDRENRAPRLRFVKREPRLHFVKKGVDDYDVDFLMERENRAPRLRFVKREPRLRFVKREPRLRFVKRDSDDFEDALLMEREDRDPSLRLVKREDLFSFQKREADPDGSSDLAETSEQTEREVYEMLETEDNSGHSELNSRKRRSVELLHMGSDSKRSTNSDVPGVVLGRNKRSLPTATEGLGLEERGKRDHLSINNGMKAIAQLVESERQRKELIQHYRDLVKLLNNAGKKRSLLISTDDMNKRDDLTSSVTSKMEAIGAMVKRKRED</sequence>
<name>A0A3S0ZR63_ELYCH</name>
<dbReference type="Proteomes" id="UP000271974">
    <property type="component" value="Unassembled WGS sequence"/>
</dbReference>